<keyword evidence="5" id="KW-1185">Reference proteome</keyword>
<protein>
    <submittedName>
        <fullName evidence="4">Cutinase transcription factor 1 beta</fullName>
    </submittedName>
</protein>
<dbReference type="PANTHER" id="PTHR47425:SF2">
    <property type="entry name" value="FARB-RELATED"/>
    <property type="match status" value="1"/>
</dbReference>
<comment type="caution">
    <text evidence="4">The sequence shown here is derived from an EMBL/GenBank/DDBJ whole genome shotgun (WGS) entry which is preliminary data.</text>
</comment>
<evidence type="ECO:0000256" key="2">
    <source>
        <dbReference type="SAM" id="MobiDB-lite"/>
    </source>
</evidence>
<dbReference type="Proteomes" id="UP000544331">
    <property type="component" value="Unassembled WGS sequence"/>
</dbReference>
<dbReference type="EMBL" id="JAAOAN010000058">
    <property type="protein sequence ID" value="KAF5723724.1"/>
    <property type="molecule type" value="Genomic_DNA"/>
</dbReference>
<proteinExistence type="predicted"/>
<dbReference type="InterPro" id="IPR052761">
    <property type="entry name" value="Fungal_Detox/Toxin_TFs"/>
</dbReference>
<evidence type="ECO:0000256" key="1">
    <source>
        <dbReference type="ARBA" id="ARBA00023242"/>
    </source>
</evidence>
<dbReference type="CDD" id="cd12148">
    <property type="entry name" value="fungal_TF_MHR"/>
    <property type="match status" value="1"/>
</dbReference>
<dbReference type="InterPro" id="IPR007219">
    <property type="entry name" value="XnlR_reg_dom"/>
</dbReference>
<feature type="region of interest" description="Disordered" evidence="2">
    <location>
        <begin position="90"/>
        <end position="119"/>
    </location>
</feature>
<feature type="region of interest" description="Disordered" evidence="2">
    <location>
        <begin position="1"/>
        <end position="71"/>
    </location>
</feature>
<evidence type="ECO:0000259" key="3">
    <source>
        <dbReference type="Pfam" id="PF04082"/>
    </source>
</evidence>
<name>A0A8H5Z4F4_9HYPO</name>
<dbReference type="Pfam" id="PF04082">
    <property type="entry name" value="Fungal_trans"/>
    <property type="match status" value="1"/>
</dbReference>
<dbReference type="GO" id="GO:0003677">
    <property type="term" value="F:DNA binding"/>
    <property type="evidence" value="ECO:0007669"/>
    <property type="project" value="InterPro"/>
</dbReference>
<sequence>MEDASSRASALIDMPSSNSHLSTSRATRGGRHSRRVGIDNSEKQDLQPTVVEAGSESQNSTEEPASVVPTHEAIRPESLLGTSQSWSPVISLPDHVPSDTAQESPRSSNPAVSQNGSQAPSATMVVTYSHFRFLTISNLHNISASDVNYLESQGCLHVPMRPVLDDFVEQYFLHVHPMVPIIDEGNFWDMYAQNLTDKAERSLDTVSLVLFQAMLFSSCTLGYATLRQARAEFYRRAKLLYELHAESDHLPLAQASILLMLWYPPLHMALVPCQTWLSRAVQHARYLDADGVAARPDASTKGQGSLRRLWWCCIIADRIMSLSARCRPLISHSTFNFKSSTALQASDLQDEVYRSSVYNPASKKSLNCLLEVSTDFMVMLTDVLEITYPLRDLSVAKQNIDVEESIRIAKCESAMNRWFSHASMTFPPFEQPNSTTEKKPTLHKSVGLHIGILYIYYYHSRIALQHCKLSSYLRSATDQMGEPTALLTIRDNLQDAVSSMSQLFSNLNRLRLVRWLPVSAIGCMAIPLALSVVTAKLEAANATSTPNHSPGTGSEKHSLIAFTEALSSFYPQYDDVELIKAAVRQAADQVETVSQAHGLWAPNLSWTEILLNDPSSYLRIVLLIDICINKGRVADDQDLPEWLLCRDKVNSPDAFLDTLQETTLQGFSPTFGGLILSQIAELGE</sequence>
<dbReference type="OrthoDB" id="5121955at2759"/>
<feature type="compositionally biased region" description="Polar residues" evidence="2">
    <location>
        <begin position="99"/>
        <end position="119"/>
    </location>
</feature>
<evidence type="ECO:0000313" key="4">
    <source>
        <dbReference type="EMBL" id="KAF5723724.1"/>
    </source>
</evidence>
<dbReference type="PANTHER" id="PTHR47425">
    <property type="entry name" value="FARB-RELATED"/>
    <property type="match status" value="1"/>
</dbReference>
<dbReference type="GO" id="GO:0006351">
    <property type="term" value="P:DNA-templated transcription"/>
    <property type="evidence" value="ECO:0007669"/>
    <property type="project" value="InterPro"/>
</dbReference>
<feature type="compositionally biased region" description="Basic and acidic residues" evidence="2">
    <location>
        <begin position="36"/>
        <end position="45"/>
    </location>
</feature>
<keyword evidence="1" id="KW-0539">Nucleus</keyword>
<gene>
    <name evidence="4" type="ORF">FMUND_1543</name>
</gene>
<dbReference type="AlphaFoldDB" id="A0A8H5Z4F4"/>
<feature type="compositionally biased region" description="Polar residues" evidence="2">
    <location>
        <begin position="15"/>
        <end position="26"/>
    </location>
</feature>
<accession>A0A8H5Z4F4</accession>
<evidence type="ECO:0000313" key="5">
    <source>
        <dbReference type="Proteomes" id="UP000544331"/>
    </source>
</evidence>
<organism evidence="4 5">
    <name type="scientific">Fusarium mundagurra</name>
    <dbReference type="NCBI Taxonomy" id="1567541"/>
    <lineage>
        <taxon>Eukaryota</taxon>
        <taxon>Fungi</taxon>
        <taxon>Dikarya</taxon>
        <taxon>Ascomycota</taxon>
        <taxon>Pezizomycotina</taxon>
        <taxon>Sordariomycetes</taxon>
        <taxon>Hypocreomycetidae</taxon>
        <taxon>Hypocreales</taxon>
        <taxon>Nectriaceae</taxon>
        <taxon>Fusarium</taxon>
        <taxon>Fusarium fujikuroi species complex</taxon>
    </lineage>
</organism>
<dbReference type="GO" id="GO:0008270">
    <property type="term" value="F:zinc ion binding"/>
    <property type="evidence" value="ECO:0007669"/>
    <property type="project" value="InterPro"/>
</dbReference>
<reference evidence="4 5" key="1">
    <citation type="submission" date="2020-05" db="EMBL/GenBank/DDBJ databases">
        <title>Identification and distribution of gene clusters putatively required for synthesis of sphingolipid metabolism inhibitors in phylogenetically diverse species of the filamentous fungus Fusarium.</title>
        <authorList>
            <person name="Kim H.-S."/>
            <person name="Busman M."/>
            <person name="Brown D.W."/>
            <person name="Divon H."/>
            <person name="Uhlig S."/>
            <person name="Proctor R.H."/>
        </authorList>
    </citation>
    <scope>NUCLEOTIDE SEQUENCE [LARGE SCALE GENOMIC DNA]</scope>
    <source>
        <strain evidence="4 5">NRRL 66235</strain>
    </source>
</reference>
<feature type="domain" description="Xylanolytic transcriptional activator regulatory" evidence="3">
    <location>
        <begin position="169"/>
        <end position="337"/>
    </location>
</feature>